<keyword evidence="3" id="KW-1185">Reference proteome</keyword>
<accession>A0A8X6NKM9</accession>
<dbReference type="Proteomes" id="UP000887013">
    <property type="component" value="Unassembled WGS sequence"/>
</dbReference>
<sequence>MGPLSSIEQNVVQYPQKFGTLSSKINPRKKTKISDLKKNLRIMDFRCISVVFAVVLCATSAFAVYPLMPSEELLSIARCVAKSQNQELCNEFLQCQIKSAKTYADAFTKCIQAYAPEGVGECTENKELYHSEEIRVK</sequence>
<comment type="caution">
    <text evidence="2">The sequence shown here is derived from an EMBL/GenBank/DDBJ whole genome shotgun (WGS) entry which is preliminary data.</text>
</comment>
<dbReference type="EMBL" id="BMAW01105253">
    <property type="protein sequence ID" value="GFT18499.1"/>
    <property type="molecule type" value="Genomic_DNA"/>
</dbReference>
<keyword evidence="1" id="KW-0472">Membrane</keyword>
<dbReference type="AlphaFoldDB" id="A0A8X6NKM9"/>
<feature type="transmembrane region" description="Helical" evidence="1">
    <location>
        <begin position="47"/>
        <end position="68"/>
    </location>
</feature>
<gene>
    <name evidence="2" type="ORF">NPIL_355821</name>
</gene>
<reference evidence="2" key="1">
    <citation type="submission" date="2020-08" db="EMBL/GenBank/DDBJ databases">
        <title>Multicomponent nature underlies the extraordinary mechanical properties of spider dragline silk.</title>
        <authorList>
            <person name="Kono N."/>
            <person name="Nakamura H."/>
            <person name="Mori M."/>
            <person name="Yoshida Y."/>
            <person name="Ohtoshi R."/>
            <person name="Malay A.D."/>
            <person name="Moran D.A.P."/>
            <person name="Tomita M."/>
            <person name="Numata K."/>
            <person name="Arakawa K."/>
        </authorList>
    </citation>
    <scope>NUCLEOTIDE SEQUENCE</scope>
</reference>
<evidence type="ECO:0000313" key="2">
    <source>
        <dbReference type="EMBL" id="GFT18499.1"/>
    </source>
</evidence>
<keyword evidence="1" id="KW-1133">Transmembrane helix</keyword>
<evidence type="ECO:0000256" key="1">
    <source>
        <dbReference type="SAM" id="Phobius"/>
    </source>
</evidence>
<organism evidence="2 3">
    <name type="scientific">Nephila pilipes</name>
    <name type="common">Giant wood spider</name>
    <name type="synonym">Nephila maculata</name>
    <dbReference type="NCBI Taxonomy" id="299642"/>
    <lineage>
        <taxon>Eukaryota</taxon>
        <taxon>Metazoa</taxon>
        <taxon>Ecdysozoa</taxon>
        <taxon>Arthropoda</taxon>
        <taxon>Chelicerata</taxon>
        <taxon>Arachnida</taxon>
        <taxon>Araneae</taxon>
        <taxon>Araneomorphae</taxon>
        <taxon>Entelegynae</taxon>
        <taxon>Araneoidea</taxon>
        <taxon>Nephilidae</taxon>
        <taxon>Nephila</taxon>
    </lineage>
</organism>
<keyword evidence="1" id="KW-0812">Transmembrane</keyword>
<feature type="non-terminal residue" evidence="2">
    <location>
        <position position="1"/>
    </location>
</feature>
<name>A0A8X6NKM9_NEPPI</name>
<evidence type="ECO:0000313" key="3">
    <source>
        <dbReference type="Proteomes" id="UP000887013"/>
    </source>
</evidence>
<protein>
    <submittedName>
        <fullName evidence="2">Uncharacterized protein</fullName>
    </submittedName>
</protein>
<proteinExistence type="predicted"/>
<dbReference type="OrthoDB" id="6433181at2759"/>